<dbReference type="Gene3D" id="3.40.50.300">
    <property type="entry name" value="P-loop containing nucleotide triphosphate hydrolases"/>
    <property type="match status" value="1"/>
</dbReference>
<feature type="domain" description="Helicase C-terminal" evidence="5">
    <location>
        <begin position="883"/>
        <end position="1040"/>
    </location>
</feature>
<reference evidence="7" key="1">
    <citation type="journal article" date="2019" name="Int. J. Syst. Evol. Microbiol.">
        <title>The Global Catalogue of Microorganisms (GCM) 10K type strain sequencing project: providing services to taxonomists for standard genome sequencing and annotation.</title>
        <authorList>
            <consortium name="The Broad Institute Genomics Platform"/>
            <consortium name="The Broad Institute Genome Sequencing Center for Infectious Disease"/>
            <person name="Wu L."/>
            <person name="Ma J."/>
        </authorList>
    </citation>
    <scope>NUCLEOTIDE SEQUENCE [LARGE SCALE GENOMIC DNA]</scope>
    <source>
        <strain evidence="7">TISTR 1858</strain>
    </source>
</reference>
<keyword evidence="7" id="KW-1185">Reference proteome</keyword>
<proteinExistence type="predicted"/>
<dbReference type="RefSeq" id="WP_379560154.1">
    <property type="nucleotide sequence ID" value="NZ_JBHUMX010000003.1"/>
</dbReference>
<dbReference type="Pfam" id="PF04434">
    <property type="entry name" value="SWIM"/>
    <property type="match status" value="1"/>
</dbReference>
<gene>
    <name evidence="6" type="ORF">ACFSUN_01745</name>
</gene>
<dbReference type="SMART" id="SM00487">
    <property type="entry name" value="DEXDc"/>
    <property type="match status" value="1"/>
</dbReference>
<comment type="caution">
    <text evidence="6">The sequence shown here is derived from an EMBL/GenBank/DDBJ whole genome shotgun (WGS) entry which is preliminary data.</text>
</comment>
<dbReference type="PROSITE" id="PS51192">
    <property type="entry name" value="HELICASE_ATP_BIND_1"/>
    <property type="match status" value="1"/>
</dbReference>
<dbReference type="Gene3D" id="3.40.50.10810">
    <property type="entry name" value="Tandem AAA-ATPase domain"/>
    <property type="match status" value="1"/>
</dbReference>
<feature type="domain" description="Helicase ATP-binding" evidence="4">
    <location>
        <begin position="610"/>
        <end position="773"/>
    </location>
</feature>
<dbReference type="Pfam" id="PF00271">
    <property type="entry name" value="Helicase_C"/>
    <property type="match status" value="1"/>
</dbReference>
<dbReference type="Proteomes" id="UP001597451">
    <property type="component" value="Unassembled WGS sequence"/>
</dbReference>
<feature type="domain" description="SWIM-type" evidence="3">
    <location>
        <begin position="51"/>
        <end position="90"/>
    </location>
</feature>
<sequence>MKVTLSDKKIAERCGDVSFKKGDAFYKTGKVDLHTVTATRAEAVVAGKENFYVTIDQTEGDKLSTSCTCPSLASFQKDCQHVAAVLLAVRERNRQELATGFINLFDNKPVRSSGEQRHFENREPLQVHFTLAPITLHNNDKLFGVSLKLDNEDVTDIRAFLKEVKQGGTYSLNSVLTYHPEQHFFPHEQDAVIRQLIQSVQDEKVYLEDDTDKVDRTTLLLPASSWRKLLPLLVGLSSVTINAGEQSYTGIRLARGPLPLQFDFSEREGSEDYLLAIKGFEALTLLHAYESIFVAGNMMELGKKDYTYIVEMKRLLENAGTNNIPIPQNQAAFFTEKVAPSLNRIGTVNMAGTVTDHLPKTPLVAKLYLDRVKNRLLASLEFQYENSIINPLEQEEAPHGIVIRDMEKEEEILALMEEGQFAKTDGGYFLHNEELEYTFLHHLLPKLQKYVSVYATTAVRTRVMKSPVAPRIRVRPHPERTNWLEFKFEMKGFPERDIKEVLAALEEKRKYYRLRDGALLSLETREFEEIKRFLHAVPEQHDGLEKGLEVPLLQGLQLLDAADEPLFKKEDSFKRFLQRLAKPEASTFPVPETLNPVLREYQKDGYRWMKTLASYQFGGVLADEMGLGKTLQGIAFLLSELKQIREKQLPALIVCPSSLTYNWHYELRKFAPEIVASIIDGSKAARKETLRKAMEGDVVITSYPLLRQDVSLYEKQSFHTVLFDEAQAFKNPTTQTFRTVKKIQADYRFALTGTPMENHLEELWSIFHVVFPELFRGLKEYSNLTQKQVARRIRPFMLRRVKGDVLAELPQKTEERSSVDLFEEQKKLYAAYLAKLRHDTLKHLDKDTLRKNRIRILAGLTRLRQICCHPALFVVGYKGKSAKLEQLKRLMEESRLAGRRVLIFSQFTQMLGIIGKELSQEGIPYFYLDGQTASEERMDRVNRFNEGERDMFLISLKAGGTGLNLTGADTVILYDSWWNPAVEQQAADRAHRIGQKNEVQVIKLVARGTIEEKMNELQERKKQLIEAVIDPKEKRETTLTDDDIREILQV</sequence>
<keyword evidence="2" id="KW-0479">Metal-binding</keyword>
<evidence type="ECO:0000259" key="5">
    <source>
        <dbReference type="PROSITE" id="PS51194"/>
    </source>
</evidence>
<dbReference type="InterPro" id="IPR013663">
    <property type="entry name" value="Helicase_SWF/SNF/SWI_bac"/>
</dbReference>
<dbReference type="SUPFAM" id="SSF52540">
    <property type="entry name" value="P-loop containing nucleoside triphosphate hydrolases"/>
    <property type="match status" value="2"/>
</dbReference>
<keyword evidence="1" id="KW-0378">Hydrolase</keyword>
<dbReference type="EMBL" id="JBHUMX010000003">
    <property type="protein sequence ID" value="MFD2627511.1"/>
    <property type="molecule type" value="Genomic_DNA"/>
</dbReference>
<dbReference type="InterPro" id="IPR049730">
    <property type="entry name" value="SNF2/RAD54-like_C"/>
</dbReference>
<dbReference type="PROSITE" id="PS51194">
    <property type="entry name" value="HELICASE_CTER"/>
    <property type="match status" value="1"/>
</dbReference>
<dbReference type="Pfam" id="PF00176">
    <property type="entry name" value="SNF2-rel_dom"/>
    <property type="match status" value="1"/>
</dbReference>
<name>A0ABW5PWB0_9BACI</name>
<organism evidence="6 7">
    <name type="scientific">Oceanobacillus kapialis</name>
    <dbReference type="NCBI Taxonomy" id="481353"/>
    <lineage>
        <taxon>Bacteria</taxon>
        <taxon>Bacillati</taxon>
        <taxon>Bacillota</taxon>
        <taxon>Bacilli</taxon>
        <taxon>Bacillales</taxon>
        <taxon>Bacillaceae</taxon>
        <taxon>Oceanobacillus</taxon>
    </lineage>
</organism>
<evidence type="ECO:0000313" key="7">
    <source>
        <dbReference type="Proteomes" id="UP001597451"/>
    </source>
</evidence>
<evidence type="ECO:0000259" key="3">
    <source>
        <dbReference type="PROSITE" id="PS50966"/>
    </source>
</evidence>
<dbReference type="Pfam" id="PF08455">
    <property type="entry name" value="SNF2_assoc"/>
    <property type="match status" value="1"/>
</dbReference>
<dbReference type="InterPro" id="IPR014001">
    <property type="entry name" value="Helicase_ATP-bd"/>
</dbReference>
<dbReference type="SMART" id="SM00490">
    <property type="entry name" value="HELICc"/>
    <property type="match status" value="1"/>
</dbReference>
<dbReference type="PROSITE" id="PS50966">
    <property type="entry name" value="ZF_SWIM"/>
    <property type="match status" value="1"/>
</dbReference>
<dbReference type="InterPro" id="IPR001650">
    <property type="entry name" value="Helicase_C-like"/>
</dbReference>
<dbReference type="InterPro" id="IPR007527">
    <property type="entry name" value="Znf_SWIM"/>
</dbReference>
<dbReference type="InterPro" id="IPR038718">
    <property type="entry name" value="SNF2-like_sf"/>
</dbReference>
<keyword evidence="2" id="KW-0862">Zinc</keyword>
<dbReference type="InterPro" id="IPR027417">
    <property type="entry name" value="P-loop_NTPase"/>
</dbReference>
<evidence type="ECO:0000256" key="1">
    <source>
        <dbReference type="ARBA" id="ARBA00022801"/>
    </source>
</evidence>
<evidence type="ECO:0000256" key="2">
    <source>
        <dbReference type="PROSITE-ProRule" id="PRU00325"/>
    </source>
</evidence>
<keyword evidence="2" id="KW-0863">Zinc-finger</keyword>
<dbReference type="CDD" id="cd18793">
    <property type="entry name" value="SF2_C_SNF"/>
    <property type="match status" value="1"/>
</dbReference>
<dbReference type="PANTHER" id="PTHR10799">
    <property type="entry name" value="SNF2/RAD54 HELICASE FAMILY"/>
    <property type="match status" value="1"/>
</dbReference>
<accession>A0ABW5PWB0</accession>
<protein>
    <submittedName>
        <fullName evidence="6">SNF2 helicase associated domain-containing protein</fullName>
    </submittedName>
</protein>
<evidence type="ECO:0000259" key="4">
    <source>
        <dbReference type="PROSITE" id="PS51192"/>
    </source>
</evidence>
<dbReference type="InterPro" id="IPR000330">
    <property type="entry name" value="SNF2_N"/>
</dbReference>
<evidence type="ECO:0000313" key="6">
    <source>
        <dbReference type="EMBL" id="MFD2627511.1"/>
    </source>
</evidence>